<proteinExistence type="predicted"/>
<evidence type="ECO:0000313" key="2">
    <source>
        <dbReference type="EMBL" id="CAH1453436.1"/>
    </source>
</evidence>
<dbReference type="Proteomes" id="UP001157418">
    <property type="component" value="Unassembled WGS sequence"/>
</dbReference>
<comment type="caution">
    <text evidence="2">The sequence shown here is derived from an EMBL/GenBank/DDBJ whole genome shotgun (WGS) entry which is preliminary data.</text>
</comment>
<dbReference type="EMBL" id="CAKMRJ010005745">
    <property type="protein sequence ID" value="CAH1453436.1"/>
    <property type="molecule type" value="Genomic_DNA"/>
</dbReference>
<reference evidence="2 3" key="1">
    <citation type="submission" date="2022-01" db="EMBL/GenBank/DDBJ databases">
        <authorList>
            <person name="Xiong W."/>
            <person name="Schranz E."/>
        </authorList>
    </citation>
    <scope>NUCLEOTIDE SEQUENCE [LARGE SCALE GENOMIC DNA]</scope>
</reference>
<gene>
    <name evidence="2" type="ORF">LVIROSA_LOCUS38677</name>
</gene>
<name>A0AAU9PT75_9ASTR</name>
<feature type="region of interest" description="Disordered" evidence="1">
    <location>
        <begin position="66"/>
        <end position="142"/>
    </location>
</feature>
<dbReference type="AlphaFoldDB" id="A0AAU9PT75"/>
<evidence type="ECO:0000313" key="3">
    <source>
        <dbReference type="Proteomes" id="UP001157418"/>
    </source>
</evidence>
<sequence length="142" mass="16190">MFVDGVTTQFYRGMGGSPYYRTHDQCNSKWANVNKLIMDWNKIYTNFEKQWVSGEIMWKKFGTYEDISNHPKRSKTSSYSSSQHMSSDSHIGVDLNDDNNDIEEIHPSPRPMGKDKVKAKGKVKATSSNSSVETGRSTNLKK</sequence>
<feature type="compositionally biased region" description="Polar residues" evidence="1">
    <location>
        <begin position="126"/>
        <end position="142"/>
    </location>
</feature>
<evidence type="ECO:0008006" key="4">
    <source>
        <dbReference type="Google" id="ProtNLM"/>
    </source>
</evidence>
<protein>
    <recommendedName>
        <fullName evidence="4">Myb/SANT-like domain-containing protein</fullName>
    </recommendedName>
</protein>
<evidence type="ECO:0000256" key="1">
    <source>
        <dbReference type="SAM" id="MobiDB-lite"/>
    </source>
</evidence>
<keyword evidence="3" id="KW-1185">Reference proteome</keyword>
<feature type="compositionally biased region" description="Low complexity" evidence="1">
    <location>
        <begin position="76"/>
        <end position="89"/>
    </location>
</feature>
<organism evidence="2 3">
    <name type="scientific">Lactuca virosa</name>
    <dbReference type="NCBI Taxonomy" id="75947"/>
    <lineage>
        <taxon>Eukaryota</taxon>
        <taxon>Viridiplantae</taxon>
        <taxon>Streptophyta</taxon>
        <taxon>Embryophyta</taxon>
        <taxon>Tracheophyta</taxon>
        <taxon>Spermatophyta</taxon>
        <taxon>Magnoliopsida</taxon>
        <taxon>eudicotyledons</taxon>
        <taxon>Gunneridae</taxon>
        <taxon>Pentapetalae</taxon>
        <taxon>asterids</taxon>
        <taxon>campanulids</taxon>
        <taxon>Asterales</taxon>
        <taxon>Asteraceae</taxon>
        <taxon>Cichorioideae</taxon>
        <taxon>Cichorieae</taxon>
        <taxon>Lactucinae</taxon>
        <taxon>Lactuca</taxon>
    </lineage>
</organism>
<feature type="compositionally biased region" description="Basic and acidic residues" evidence="1">
    <location>
        <begin position="103"/>
        <end position="118"/>
    </location>
</feature>
<accession>A0AAU9PT75</accession>